<evidence type="ECO:0000313" key="3">
    <source>
        <dbReference type="Proteomes" id="UP001586593"/>
    </source>
</evidence>
<reference evidence="2 3" key="1">
    <citation type="journal article" date="2024" name="Commun. Biol.">
        <title>Comparative genomic analysis of thermophilic fungi reveals convergent evolutionary adaptations and gene losses.</title>
        <authorList>
            <person name="Steindorff A.S."/>
            <person name="Aguilar-Pontes M.V."/>
            <person name="Robinson A.J."/>
            <person name="Andreopoulos B."/>
            <person name="LaButti K."/>
            <person name="Kuo A."/>
            <person name="Mondo S."/>
            <person name="Riley R."/>
            <person name="Otillar R."/>
            <person name="Haridas S."/>
            <person name="Lipzen A."/>
            <person name="Grimwood J."/>
            <person name="Schmutz J."/>
            <person name="Clum A."/>
            <person name="Reid I.D."/>
            <person name="Moisan M.C."/>
            <person name="Butler G."/>
            <person name="Nguyen T.T.M."/>
            <person name="Dewar K."/>
            <person name="Conant G."/>
            <person name="Drula E."/>
            <person name="Henrissat B."/>
            <person name="Hansel C."/>
            <person name="Singer S."/>
            <person name="Hutchinson M.I."/>
            <person name="de Vries R.P."/>
            <person name="Natvig D.O."/>
            <person name="Powell A.J."/>
            <person name="Tsang A."/>
            <person name="Grigoriev I.V."/>
        </authorList>
    </citation>
    <scope>NUCLEOTIDE SEQUENCE [LARGE SCALE GENOMIC DNA]</scope>
    <source>
        <strain evidence="2 3">ATCC 24622</strain>
    </source>
</reference>
<evidence type="ECO:0000313" key="2">
    <source>
        <dbReference type="EMBL" id="KAL1844550.1"/>
    </source>
</evidence>
<keyword evidence="1" id="KW-0732">Signal</keyword>
<feature type="signal peptide" evidence="1">
    <location>
        <begin position="1"/>
        <end position="25"/>
    </location>
</feature>
<keyword evidence="3" id="KW-1185">Reference proteome</keyword>
<feature type="chain" id="PRO_5046027878" evidence="1">
    <location>
        <begin position="26"/>
        <end position="170"/>
    </location>
</feature>
<organism evidence="2 3">
    <name type="scientific">Phialemonium thermophilum</name>
    <dbReference type="NCBI Taxonomy" id="223376"/>
    <lineage>
        <taxon>Eukaryota</taxon>
        <taxon>Fungi</taxon>
        <taxon>Dikarya</taxon>
        <taxon>Ascomycota</taxon>
        <taxon>Pezizomycotina</taxon>
        <taxon>Sordariomycetes</taxon>
        <taxon>Sordariomycetidae</taxon>
        <taxon>Cephalothecales</taxon>
        <taxon>Cephalothecaceae</taxon>
        <taxon>Phialemonium</taxon>
    </lineage>
</organism>
<dbReference type="Proteomes" id="UP001586593">
    <property type="component" value="Unassembled WGS sequence"/>
</dbReference>
<accession>A0ABR3VSB6</accession>
<sequence>MYPSRRGPRAAWQLLLAAVTAAAAASSWPEAAETTASTATTTAAAAATTAPPGWITPTYPLPSPFQSASLLLTTDDADGSCVASMRVSSSLRCARATTTVYPSTTTEDAAVDCLGCGRLAVSVRRGNCPLGGSGAGRRTTVTVSVRTTYRFVCAATATGGGEEAAVRRRR</sequence>
<name>A0ABR3VSB6_9PEZI</name>
<gene>
    <name evidence="2" type="ORF">VTK73DRAFT_2323</name>
</gene>
<protein>
    <submittedName>
        <fullName evidence="2">Uncharacterized protein</fullName>
    </submittedName>
</protein>
<dbReference type="EMBL" id="JAZHXJ010001634">
    <property type="protein sequence ID" value="KAL1844550.1"/>
    <property type="molecule type" value="Genomic_DNA"/>
</dbReference>
<evidence type="ECO:0000256" key="1">
    <source>
        <dbReference type="SAM" id="SignalP"/>
    </source>
</evidence>
<comment type="caution">
    <text evidence="2">The sequence shown here is derived from an EMBL/GenBank/DDBJ whole genome shotgun (WGS) entry which is preliminary data.</text>
</comment>
<proteinExistence type="predicted"/>